<feature type="compositionally biased region" description="Polar residues" evidence="10">
    <location>
        <begin position="336"/>
        <end position="349"/>
    </location>
</feature>
<dbReference type="EMBL" id="AECU01000181">
    <property type="protein sequence ID" value="EFQ06118.1"/>
    <property type="molecule type" value="Genomic_DNA"/>
</dbReference>
<evidence type="ECO:0000256" key="8">
    <source>
        <dbReference type="HAMAP-Rule" id="MF_00909"/>
    </source>
</evidence>
<comment type="function">
    <text evidence="8">Essential cell division protein that forms a contractile ring structure (Z ring) at the future cell division site. The regulation of the ring assembly controls the timing and the location of cell division. One of the functions of the FtsZ ring is to recruit other cell division proteins to the septum to produce a new cell wall between the dividing cells. Binds GTP and shows GTPase activity.</text>
</comment>
<proteinExistence type="inferred from homology"/>
<evidence type="ECO:0000256" key="6">
    <source>
        <dbReference type="ARBA" id="ARBA00023210"/>
    </source>
</evidence>
<name>E2ZL37_9FIRM</name>
<comment type="subunit">
    <text evidence="8">Homodimer. Polymerizes to form a dynamic ring structure in a strictly GTP-dependent manner. Interacts directly with several other division proteins.</text>
</comment>
<dbReference type="SMART" id="SM00865">
    <property type="entry name" value="Tubulin_C"/>
    <property type="match status" value="1"/>
</dbReference>
<comment type="caution">
    <text evidence="13">The sequence shown here is derived from an EMBL/GenBank/DDBJ whole genome shotgun (WGS) entry which is preliminary data.</text>
</comment>
<dbReference type="InterPro" id="IPR008280">
    <property type="entry name" value="Tub_FtsZ_C"/>
</dbReference>
<dbReference type="InterPro" id="IPR045061">
    <property type="entry name" value="FtsZ/CetZ"/>
</dbReference>
<feature type="compositionally biased region" description="Low complexity" evidence="10">
    <location>
        <begin position="350"/>
        <end position="371"/>
    </location>
</feature>
<feature type="domain" description="Tubulin/FtsZ 2-layer sandwich" evidence="12">
    <location>
        <begin position="214"/>
        <end position="331"/>
    </location>
</feature>
<dbReference type="GO" id="GO:0000917">
    <property type="term" value="P:division septum assembly"/>
    <property type="evidence" value="ECO:0007669"/>
    <property type="project" value="UniProtKB-KW"/>
</dbReference>
<dbReference type="SMART" id="SM00864">
    <property type="entry name" value="Tubulin"/>
    <property type="match status" value="1"/>
</dbReference>
<reference evidence="13 14" key="1">
    <citation type="submission" date="2010-08" db="EMBL/GenBank/DDBJ databases">
        <authorList>
            <person name="Weinstock G."/>
            <person name="Sodergren E."/>
            <person name="Clifton S."/>
            <person name="Fulton L."/>
            <person name="Fulton B."/>
            <person name="Courtney L."/>
            <person name="Fronick C."/>
            <person name="Harrison M."/>
            <person name="Strong C."/>
            <person name="Farmer C."/>
            <person name="Delahaunty K."/>
            <person name="Markovic C."/>
            <person name="Hall O."/>
            <person name="Minx P."/>
            <person name="Tomlinson C."/>
            <person name="Mitreva M."/>
            <person name="Hou S."/>
            <person name="Chen J."/>
            <person name="Wollam A."/>
            <person name="Pepin K.H."/>
            <person name="Johnson M."/>
            <person name="Bhonagiri V."/>
            <person name="Zhang X."/>
            <person name="Suruliraj S."/>
            <person name="Warren W."/>
            <person name="Chinwalla A."/>
            <person name="Mardis E.R."/>
            <person name="Wilson R.K."/>
        </authorList>
    </citation>
    <scope>NUCLEOTIDE SEQUENCE [LARGE SCALE GENOMIC DNA]</scope>
    <source>
        <strain evidence="13 14">KLE1255</strain>
    </source>
</reference>
<dbReference type="SUPFAM" id="SSF52490">
    <property type="entry name" value="Tubulin nucleotide-binding domain-like"/>
    <property type="match status" value="1"/>
</dbReference>
<evidence type="ECO:0000256" key="10">
    <source>
        <dbReference type="SAM" id="MobiDB-lite"/>
    </source>
</evidence>
<dbReference type="PROSITE" id="PS01134">
    <property type="entry name" value="FTSZ_1"/>
    <property type="match status" value="1"/>
</dbReference>
<evidence type="ECO:0000256" key="4">
    <source>
        <dbReference type="ARBA" id="ARBA00022741"/>
    </source>
</evidence>
<dbReference type="Pfam" id="PF12327">
    <property type="entry name" value="FtsZ_C"/>
    <property type="match status" value="1"/>
</dbReference>
<evidence type="ECO:0000256" key="7">
    <source>
        <dbReference type="ARBA" id="ARBA00023306"/>
    </source>
</evidence>
<evidence type="ECO:0000256" key="3">
    <source>
        <dbReference type="ARBA" id="ARBA00022618"/>
    </source>
</evidence>
<dbReference type="GO" id="GO:0043093">
    <property type="term" value="P:FtsZ-dependent cytokinesis"/>
    <property type="evidence" value="ECO:0007669"/>
    <property type="project" value="UniProtKB-UniRule"/>
</dbReference>
<dbReference type="InterPro" id="IPR037103">
    <property type="entry name" value="Tubulin/FtsZ-like_C"/>
</dbReference>
<feature type="region of interest" description="Disordered" evidence="10">
    <location>
        <begin position="336"/>
        <end position="385"/>
    </location>
</feature>
<feature type="binding site" evidence="8">
    <location>
        <begin position="115"/>
        <end position="117"/>
    </location>
    <ligand>
        <name>GTP</name>
        <dbReference type="ChEBI" id="CHEBI:37565"/>
    </ligand>
</feature>
<feature type="domain" description="Tubulin/FtsZ GTPase" evidence="11">
    <location>
        <begin position="20"/>
        <end position="212"/>
    </location>
</feature>
<dbReference type="PANTHER" id="PTHR30314">
    <property type="entry name" value="CELL DIVISION PROTEIN FTSZ-RELATED"/>
    <property type="match status" value="1"/>
</dbReference>
<dbReference type="GO" id="GO:0032153">
    <property type="term" value="C:cell division site"/>
    <property type="evidence" value="ECO:0007669"/>
    <property type="project" value="UniProtKB-UniRule"/>
</dbReference>
<evidence type="ECO:0000313" key="13">
    <source>
        <dbReference type="EMBL" id="EFQ06118.1"/>
    </source>
</evidence>
<dbReference type="HOGENOM" id="CLU_024865_0_5_9"/>
<dbReference type="InterPro" id="IPR018316">
    <property type="entry name" value="Tubulin/FtsZ_2-layer-sand-dom"/>
</dbReference>
<comment type="subcellular location">
    <subcellularLocation>
        <location evidence="8">Cytoplasm</location>
    </subcellularLocation>
    <text evidence="8">Assembles at midcell at the inner surface of the cytoplasmic membrane.</text>
</comment>
<evidence type="ECO:0000259" key="11">
    <source>
        <dbReference type="SMART" id="SM00864"/>
    </source>
</evidence>
<accession>E2ZL37</accession>
<sequence>MEDKVMALMLDEEMDENVTTIKVIGVGGGGGNAVNRMVSDGLQGVEFIAMNTDQQALAKNHAATKVQLGSKLTKGRGAGADPEIGQRAAEESKDEIANALKGSQMVFITAGMGGGTGTGAAPVVAEVAHDLGILTVGIVTKPFSFEGKRKMGLAEQGIANLLMHVDSLIVIPNERLKMISQEKITLMNAFQAADNVLRQGVESISALINVPAFINLDFADVRSIMKDAGYAHMGVGSAKGAGKAENAAKAAISSPLLETSIAGAHGVIINITSSPDIGLEDVETAAGLITQSAHPDANIIWGTAFDENLSDEMRVTVVATGFDNKSASDLRSSISNAMGGAQSTPSAVFSSETASPAASAAGGAAPAPTAEKPVEEDNSDNGYYDQLMAMLNKRR</sequence>
<keyword evidence="2 8" id="KW-0963">Cytoplasm</keyword>
<gene>
    <name evidence="8 13" type="primary">ftsZ</name>
    <name evidence="13" type="ORF">HMPREF9436_02391</name>
</gene>
<keyword evidence="6 8" id="KW-0717">Septation</keyword>
<evidence type="ECO:0000256" key="9">
    <source>
        <dbReference type="NCBIfam" id="TIGR00065"/>
    </source>
</evidence>
<dbReference type="InterPro" id="IPR003008">
    <property type="entry name" value="Tubulin_FtsZ_GTPase"/>
</dbReference>
<dbReference type="Gene3D" id="3.30.1330.20">
    <property type="entry name" value="Tubulin/FtsZ, C-terminal domain"/>
    <property type="match status" value="1"/>
</dbReference>
<protein>
    <recommendedName>
        <fullName evidence="8 9">Cell division protein FtsZ</fullName>
    </recommendedName>
</protein>
<dbReference type="InterPro" id="IPR036525">
    <property type="entry name" value="Tubulin/FtsZ_GTPase_sf"/>
</dbReference>
<feature type="binding site" evidence="8">
    <location>
        <position position="194"/>
    </location>
    <ligand>
        <name>GTP</name>
        <dbReference type="ChEBI" id="CHEBI:37565"/>
    </ligand>
</feature>
<evidence type="ECO:0000313" key="14">
    <source>
        <dbReference type="Proteomes" id="UP000006028"/>
    </source>
</evidence>
<evidence type="ECO:0000256" key="2">
    <source>
        <dbReference type="ARBA" id="ARBA00022490"/>
    </source>
</evidence>
<keyword evidence="4 8" id="KW-0547">Nucleotide-binding</keyword>
<dbReference type="FunFam" id="3.40.50.1440:FF:000023">
    <property type="entry name" value="Cell division protein FtsZ"/>
    <property type="match status" value="1"/>
</dbReference>
<comment type="similarity">
    <text evidence="1 8">Belongs to the FtsZ family.</text>
</comment>
<dbReference type="GO" id="GO:0005525">
    <property type="term" value="F:GTP binding"/>
    <property type="evidence" value="ECO:0007669"/>
    <property type="project" value="UniProtKB-UniRule"/>
</dbReference>
<organism evidence="13 14">
    <name type="scientific">Faecalibacterium cf. prausnitzii KLE1255</name>
    <dbReference type="NCBI Taxonomy" id="748224"/>
    <lineage>
        <taxon>Bacteria</taxon>
        <taxon>Bacillati</taxon>
        <taxon>Bacillota</taxon>
        <taxon>Clostridia</taxon>
        <taxon>Eubacteriales</taxon>
        <taxon>Oscillospiraceae</taxon>
        <taxon>Faecalibacterium</taxon>
    </lineage>
</organism>
<dbReference type="GO" id="GO:0051258">
    <property type="term" value="P:protein polymerization"/>
    <property type="evidence" value="ECO:0007669"/>
    <property type="project" value="UniProtKB-UniRule"/>
</dbReference>
<keyword evidence="5 8" id="KW-0342">GTP-binding</keyword>
<keyword evidence="7 8" id="KW-0131">Cell cycle</keyword>
<dbReference type="STRING" id="748224.HMPREF9436_02391"/>
<dbReference type="eggNOG" id="COG0206">
    <property type="taxonomic scope" value="Bacteria"/>
</dbReference>
<dbReference type="PRINTS" id="PR00423">
    <property type="entry name" value="CELLDVISFTSZ"/>
</dbReference>
<dbReference type="Pfam" id="PF00091">
    <property type="entry name" value="Tubulin"/>
    <property type="match status" value="1"/>
</dbReference>
<dbReference type="NCBIfam" id="TIGR00065">
    <property type="entry name" value="ftsZ"/>
    <property type="match status" value="1"/>
</dbReference>
<dbReference type="AlphaFoldDB" id="E2ZL37"/>
<dbReference type="CDD" id="cd02201">
    <property type="entry name" value="FtsZ_type1"/>
    <property type="match status" value="1"/>
</dbReference>
<dbReference type="GO" id="GO:0005737">
    <property type="term" value="C:cytoplasm"/>
    <property type="evidence" value="ECO:0007669"/>
    <property type="project" value="UniProtKB-SubCell"/>
</dbReference>
<dbReference type="PANTHER" id="PTHR30314:SF3">
    <property type="entry name" value="MITOCHONDRIAL DIVISION PROTEIN FSZA"/>
    <property type="match status" value="1"/>
</dbReference>
<dbReference type="SUPFAM" id="SSF55307">
    <property type="entry name" value="Tubulin C-terminal domain-like"/>
    <property type="match status" value="1"/>
</dbReference>
<dbReference type="InterPro" id="IPR020805">
    <property type="entry name" value="Cell_div_FtsZ_CS"/>
</dbReference>
<dbReference type="Proteomes" id="UP000006028">
    <property type="component" value="Unassembled WGS sequence"/>
</dbReference>
<evidence type="ECO:0000259" key="12">
    <source>
        <dbReference type="SMART" id="SM00865"/>
    </source>
</evidence>
<dbReference type="GO" id="GO:0003924">
    <property type="term" value="F:GTPase activity"/>
    <property type="evidence" value="ECO:0007669"/>
    <property type="project" value="UniProtKB-UniRule"/>
</dbReference>
<dbReference type="InterPro" id="IPR000158">
    <property type="entry name" value="Cell_div_FtsZ"/>
</dbReference>
<evidence type="ECO:0000256" key="5">
    <source>
        <dbReference type="ARBA" id="ARBA00023134"/>
    </source>
</evidence>
<dbReference type="Gene3D" id="3.40.50.1440">
    <property type="entry name" value="Tubulin/FtsZ, GTPase domain"/>
    <property type="match status" value="1"/>
</dbReference>
<feature type="binding site" evidence="8">
    <location>
        <position position="146"/>
    </location>
    <ligand>
        <name>GTP</name>
        <dbReference type="ChEBI" id="CHEBI:37565"/>
    </ligand>
</feature>
<keyword evidence="3 8" id="KW-0132">Cell division</keyword>
<dbReference type="InterPro" id="IPR024757">
    <property type="entry name" value="FtsZ_C"/>
</dbReference>
<dbReference type="HAMAP" id="MF_00909">
    <property type="entry name" value="FtsZ"/>
    <property type="match status" value="1"/>
</dbReference>
<feature type="binding site" evidence="8">
    <location>
        <position position="150"/>
    </location>
    <ligand>
        <name>GTP</name>
        <dbReference type="ChEBI" id="CHEBI:37565"/>
    </ligand>
</feature>
<feature type="binding site" evidence="8">
    <location>
        <begin position="28"/>
        <end position="32"/>
    </location>
    <ligand>
        <name>GTP</name>
        <dbReference type="ChEBI" id="CHEBI:37565"/>
    </ligand>
</feature>
<evidence type="ECO:0000256" key="1">
    <source>
        <dbReference type="ARBA" id="ARBA00009690"/>
    </source>
</evidence>